<dbReference type="CTD" id="37946"/>
<evidence type="ECO:0000256" key="6">
    <source>
        <dbReference type="ARBA" id="ARBA00022982"/>
    </source>
</evidence>
<gene>
    <name evidence="12" type="primary">LOC117652542</name>
</gene>
<keyword evidence="6 9" id="KW-0249">Electron transport</keyword>
<name>A0A6P9ABT7_THRPL</name>
<evidence type="ECO:0000256" key="2">
    <source>
        <dbReference type="ARBA" id="ARBA00010705"/>
    </source>
</evidence>
<evidence type="ECO:0000256" key="8">
    <source>
        <dbReference type="ARBA" id="ARBA00023157"/>
    </source>
</evidence>
<comment type="function">
    <text evidence="1 9">Accessory subunit of the mitochondrial membrane respiratory chain NADH dehydrogenase (Complex I), that is believed not to be involved in catalysis. Complex I functions in the transfer of electrons from NADH to the respiratory chain. The immediate electron acceptor for the enzyme is believed to be ubiquinone.</text>
</comment>
<dbReference type="PANTHER" id="PTHR13344">
    <property type="entry name" value="NADH-UBIQUINONE OXIDOREDUCTASE"/>
    <property type="match status" value="1"/>
</dbReference>
<dbReference type="OrthoDB" id="276296at2759"/>
<keyword evidence="5" id="KW-0677">Repeat</keyword>
<keyword evidence="11" id="KW-1185">Reference proteome</keyword>
<feature type="region of interest" description="Disordered" evidence="10">
    <location>
        <begin position="140"/>
        <end position="178"/>
    </location>
</feature>
<dbReference type="GO" id="GO:0005743">
    <property type="term" value="C:mitochondrial inner membrane"/>
    <property type="evidence" value="ECO:0007669"/>
    <property type="project" value="UniProtKB-SubCell"/>
</dbReference>
<dbReference type="Proteomes" id="UP000515158">
    <property type="component" value="Unplaced"/>
</dbReference>
<dbReference type="InParanoid" id="A0A6P9ABT7"/>
<protein>
    <recommendedName>
        <fullName evidence="9">NADH dehydrogenase [ubiquinone] 1 alpha subcomplex subunit 8</fullName>
    </recommendedName>
</protein>
<evidence type="ECO:0000256" key="5">
    <source>
        <dbReference type="ARBA" id="ARBA00022737"/>
    </source>
</evidence>
<dbReference type="FunCoup" id="A0A6P9ABT7">
    <property type="interactions" value="943"/>
</dbReference>
<comment type="similarity">
    <text evidence="2 9">Belongs to the complex I NDUFA8 subunit family.</text>
</comment>
<organism evidence="12">
    <name type="scientific">Thrips palmi</name>
    <name type="common">Melon thrips</name>
    <dbReference type="NCBI Taxonomy" id="161013"/>
    <lineage>
        <taxon>Eukaryota</taxon>
        <taxon>Metazoa</taxon>
        <taxon>Ecdysozoa</taxon>
        <taxon>Arthropoda</taxon>
        <taxon>Hexapoda</taxon>
        <taxon>Insecta</taxon>
        <taxon>Pterygota</taxon>
        <taxon>Neoptera</taxon>
        <taxon>Paraneoptera</taxon>
        <taxon>Thysanoptera</taxon>
        <taxon>Terebrantia</taxon>
        <taxon>Thripoidea</taxon>
        <taxon>Thripidae</taxon>
        <taxon>Thrips</taxon>
    </lineage>
</organism>
<evidence type="ECO:0000256" key="9">
    <source>
        <dbReference type="PIRNR" id="PIRNR017016"/>
    </source>
</evidence>
<dbReference type="InterPro" id="IPR016680">
    <property type="entry name" value="NDUFA8"/>
</dbReference>
<accession>A0A6P9ABT7</accession>
<keyword evidence="7 9" id="KW-0496">Mitochondrion</keyword>
<dbReference type="KEGG" id="tpal:117652542"/>
<evidence type="ECO:0000313" key="12">
    <source>
        <dbReference type="RefSeq" id="XP_034253441.1"/>
    </source>
</evidence>
<evidence type="ECO:0000313" key="11">
    <source>
        <dbReference type="Proteomes" id="UP000515158"/>
    </source>
</evidence>
<dbReference type="GO" id="GO:0006120">
    <property type="term" value="P:mitochondrial electron transport, NADH to ubiquinone"/>
    <property type="evidence" value="ECO:0007669"/>
    <property type="project" value="InterPro"/>
</dbReference>
<evidence type="ECO:0000256" key="10">
    <source>
        <dbReference type="SAM" id="MobiDB-lite"/>
    </source>
</evidence>
<comment type="subcellular location">
    <subcellularLocation>
        <location evidence="9">Mitochondrion inner membrane</location>
    </subcellularLocation>
</comment>
<proteinExistence type="inferred from homology"/>
<keyword evidence="8" id="KW-1015">Disulfide bond</keyword>
<keyword evidence="3 9" id="KW-0813">Transport</keyword>
<dbReference type="PROSITE" id="PS51808">
    <property type="entry name" value="CHCH"/>
    <property type="match status" value="1"/>
</dbReference>
<keyword evidence="4 9" id="KW-0679">Respiratory chain</keyword>
<sequence>MVLTNQFKLPTEEELTVPELNVTAAALATGAFHLGKYCEEPCKEFILCRDELGDPRKCLDEGKKVTSCGIEFFKKVKKSCLAEFTQYQKCLISSSSNFEYGPCRKTQEVFNECVKAHIGIDRPRPTYFCEPKIHDSKRPAPALPQYPKYDDATPGLPQNYPKDKISTESTQGVFDGNI</sequence>
<keyword evidence="9" id="KW-0999">Mitochondrion inner membrane</keyword>
<dbReference type="AlphaFoldDB" id="A0A6P9ABT7"/>
<evidence type="ECO:0000256" key="3">
    <source>
        <dbReference type="ARBA" id="ARBA00022448"/>
    </source>
</evidence>
<evidence type="ECO:0000256" key="4">
    <source>
        <dbReference type="ARBA" id="ARBA00022660"/>
    </source>
</evidence>
<dbReference type="PIRSF" id="PIRSF017016">
    <property type="entry name" value="NDUA8"/>
    <property type="match status" value="1"/>
</dbReference>
<evidence type="ECO:0000256" key="7">
    <source>
        <dbReference type="ARBA" id="ARBA00023128"/>
    </source>
</evidence>
<dbReference type="PANTHER" id="PTHR13344:SF0">
    <property type="entry name" value="NADH DEHYDROGENASE [UBIQUINONE] 1 ALPHA SUBCOMPLEX SUBUNIT 8"/>
    <property type="match status" value="1"/>
</dbReference>
<evidence type="ECO:0000256" key="1">
    <source>
        <dbReference type="ARBA" id="ARBA00003195"/>
    </source>
</evidence>
<dbReference type="GeneID" id="117652542"/>
<dbReference type="RefSeq" id="XP_034253441.1">
    <property type="nucleotide sequence ID" value="XM_034397550.1"/>
</dbReference>
<keyword evidence="9" id="KW-0472">Membrane</keyword>
<reference evidence="12" key="1">
    <citation type="submission" date="2025-08" db="UniProtKB">
        <authorList>
            <consortium name="RefSeq"/>
        </authorList>
    </citation>
    <scope>IDENTIFICATION</scope>
    <source>
        <tissue evidence="12">Total insect</tissue>
    </source>
</reference>